<evidence type="ECO:0000256" key="1">
    <source>
        <dbReference type="ARBA" id="ARBA00004308"/>
    </source>
</evidence>
<feature type="signal peptide" evidence="10">
    <location>
        <begin position="1"/>
        <end position="21"/>
    </location>
</feature>
<dbReference type="GO" id="GO:0010008">
    <property type="term" value="C:endosome membrane"/>
    <property type="evidence" value="ECO:0007669"/>
    <property type="project" value="UniProtKB-SubCell"/>
</dbReference>
<dbReference type="eggNOG" id="ENOG502QTJ5">
    <property type="taxonomic scope" value="Eukaryota"/>
</dbReference>
<dbReference type="PANTHER" id="PTHR15071:SF0">
    <property type="entry name" value="MANNOSE 6-PHOSPHATE RECEPTOR-LIKE PROTEIN 1"/>
    <property type="match status" value="1"/>
</dbReference>
<organism evidence="12 13">
    <name type="scientific">Thecamonas trahens ATCC 50062</name>
    <dbReference type="NCBI Taxonomy" id="461836"/>
    <lineage>
        <taxon>Eukaryota</taxon>
        <taxon>Apusozoa</taxon>
        <taxon>Apusomonadida</taxon>
        <taxon>Apusomonadidae</taxon>
        <taxon>Thecamonas</taxon>
    </lineage>
</organism>
<evidence type="ECO:0000259" key="11">
    <source>
        <dbReference type="PROSITE" id="PS51914"/>
    </source>
</evidence>
<feature type="chain" id="PRO_5005537718" evidence="10">
    <location>
        <begin position="22"/>
        <end position="272"/>
    </location>
</feature>
<dbReference type="OMA" id="FENTCHY"/>
<evidence type="ECO:0000256" key="5">
    <source>
        <dbReference type="ARBA" id="ARBA00022989"/>
    </source>
</evidence>
<dbReference type="InterPro" id="IPR009011">
    <property type="entry name" value="Man6P_isomerase_rcpt-bd_dom_sf"/>
</dbReference>
<dbReference type="Pfam" id="PF02157">
    <property type="entry name" value="Man-6-P_recep"/>
    <property type="match status" value="1"/>
</dbReference>
<evidence type="ECO:0000256" key="9">
    <source>
        <dbReference type="SAM" id="Phobius"/>
    </source>
</evidence>
<evidence type="ECO:0000256" key="10">
    <source>
        <dbReference type="SAM" id="SignalP"/>
    </source>
</evidence>
<dbReference type="OrthoDB" id="29460at2759"/>
<evidence type="ECO:0000256" key="8">
    <source>
        <dbReference type="ARBA" id="ARBA00023180"/>
    </source>
</evidence>
<accession>A0A0L0DPM4</accession>
<evidence type="ECO:0000256" key="2">
    <source>
        <dbReference type="ARBA" id="ARBA00022448"/>
    </source>
</evidence>
<evidence type="ECO:0000256" key="4">
    <source>
        <dbReference type="ARBA" id="ARBA00022729"/>
    </source>
</evidence>
<name>A0A0L0DPM4_THETB</name>
<dbReference type="InterPro" id="IPR044865">
    <property type="entry name" value="MRH_dom"/>
</dbReference>
<dbReference type="PROSITE" id="PS51914">
    <property type="entry name" value="MRH"/>
    <property type="match status" value="1"/>
</dbReference>
<evidence type="ECO:0000256" key="3">
    <source>
        <dbReference type="ARBA" id="ARBA00022692"/>
    </source>
</evidence>
<dbReference type="STRING" id="461836.A0A0L0DPM4"/>
<keyword evidence="13" id="KW-1185">Reference proteome</keyword>
<dbReference type="Gene3D" id="2.70.130.10">
    <property type="entry name" value="Mannose-6-phosphate receptor binding domain"/>
    <property type="match status" value="1"/>
</dbReference>
<keyword evidence="8" id="KW-0325">Glycoprotein</keyword>
<dbReference type="InterPro" id="IPR028927">
    <property type="entry name" value="Man-6-P_rcpt"/>
</dbReference>
<proteinExistence type="predicted"/>
<dbReference type="PANTHER" id="PTHR15071">
    <property type="entry name" value="MANNOSE-6-PHOSPHATE RECEPTOR FAMILY MEMBER"/>
    <property type="match status" value="1"/>
</dbReference>
<dbReference type="GO" id="GO:0000139">
    <property type="term" value="C:Golgi membrane"/>
    <property type="evidence" value="ECO:0007669"/>
    <property type="project" value="UniProtKB-SubCell"/>
</dbReference>
<protein>
    <submittedName>
        <fullName evidence="12">Mannose 6-Phosphate Receptor</fullName>
    </submittedName>
</protein>
<sequence length="272" mass="29509">MRMVIVAAALLGMLLVQVAYGGKCDTYVNSNGYTFPLSKLKNEAPIIWKYNEPSPPPPPANNGPPPPPATEYTATFMICNVVDKCPSSHSLTPNPQPAACQSWVDEGSEKYRIMGQLQYTSITDGPLEDKSVVVTYENGDPCSTGVNRTIEITLLCDPEHSGELPKIVFDGEAEHCIYRFTLSSNKLGYCPTTYNPSAPPSSPSKHKGPSGGTILLIVAVVFAFVYLVGGCVYKRVVVGAVGLEMIPNVDFWRSLPGLVLDGFNFSLRRKSE</sequence>
<keyword evidence="3 9" id="KW-0812">Transmembrane</keyword>
<dbReference type="RefSeq" id="XP_013753894.1">
    <property type="nucleotide sequence ID" value="XM_013898440.1"/>
</dbReference>
<keyword evidence="6 9" id="KW-0472">Membrane</keyword>
<comment type="subcellular location">
    <subcellularLocation>
        <location evidence="1">Endomembrane system</location>
    </subcellularLocation>
</comment>
<keyword evidence="5 9" id="KW-1133">Transmembrane helix</keyword>
<evidence type="ECO:0000256" key="6">
    <source>
        <dbReference type="ARBA" id="ARBA00023136"/>
    </source>
</evidence>
<dbReference type="AlphaFoldDB" id="A0A0L0DPM4"/>
<dbReference type="Proteomes" id="UP000054408">
    <property type="component" value="Unassembled WGS sequence"/>
</dbReference>
<keyword evidence="2" id="KW-0813">Transport</keyword>
<dbReference type="GeneID" id="25568380"/>
<keyword evidence="7" id="KW-1015">Disulfide bond</keyword>
<dbReference type="EMBL" id="GL349487">
    <property type="protein sequence ID" value="KNC54259.1"/>
    <property type="molecule type" value="Genomic_DNA"/>
</dbReference>
<reference evidence="12 13" key="1">
    <citation type="submission" date="2010-05" db="EMBL/GenBank/DDBJ databases">
        <title>The Genome Sequence of Thecamonas trahens ATCC 50062.</title>
        <authorList>
            <consortium name="The Broad Institute Genome Sequencing Platform"/>
            <person name="Russ C."/>
            <person name="Cuomo C."/>
            <person name="Shea T."/>
            <person name="Young S.K."/>
            <person name="Zeng Q."/>
            <person name="Koehrsen M."/>
            <person name="Haas B."/>
            <person name="Borodovsky M."/>
            <person name="Guigo R."/>
            <person name="Alvarado L."/>
            <person name="Berlin A."/>
            <person name="Bochicchio J."/>
            <person name="Borenstein D."/>
            <person name="Chapman S."/>
            <person name="Chen Z."/>
            <person name="Freedman E."/>
            <person name="Gellesch M."/>
            <person name="Goldberg J."/>
            <person name="Griggs A."/>
            <person name="Gujja S."/>
            <person name="Heilman E."/>
            <person name="Heiman D."/>
            <person name="Hepburn T."/>
            <person name="Howarth C."/>
            <person name="Jen D."/>
            <person name="Larson L."/>
            <person name="Mehta T."/>
            <person name="Park D."/>
            <person name="Pearson M."/>
            <person name="Roberts A."/>
            <person name="Saif S."/>
            <person name="Shenoy N."/>
            <person name="Sisk P."/>
            <person name="Stolte C."/>
            <person name="Sykes S."/>
            <person name="Thomson T."/>
            <person name="Walk T."/>
            <person name="White J."/>
            <person name="Yandava C."/>
            <person name="Burger G."/>
            <person name="Gray M.W."/>
            <person name="Holland P.W.H."/>
            <person name="King N."/>
            <person name="Lang F.B.F."/>
            <person name="Roger A.J."/>
            <person name="Ruiz-Trillo I."/>
            <person name="Lander E."/>
            <person name="Nusbaum C."/>
        </authorList>
    </citation>
    <scope>NUCLEOTIDE SEQUENCE [LARGE SCALE GENOMIC DNA]</scope>
    <source>
        <strain evidence="12 13">ATCC 50062</strain>
    </source>
</reference>
<keyword evidence="4 10" id="KW-0732">Signal</keyword>
<feature type="transmembrane region" description="Helical" evidence="9">
    <location>
        <begin position="214"/>
        <end position="233"/>
    </location>
</feature>
<evidence type="ECO:0000313" key="13">
    <source>
        <dbReference type="Proteomes" id="UP000054408"/>
    </source>
</evidence>
<feature type="domain" description="MRH" evidence="11">
    <location>
        <begin position="22"/>
        <end position="190"/>
    </location>
</feature>
<keyword evidence="12" id="KW-0675">Receptor</keyword>
<dbReference type="SUPFAM" id="SSF50911">
    <property type="entry name" value="Mannose 6-phosphate receptor domain"/>
    <property type="match status" value="1"/>
</dbReference>
<evidence type="ECO:0000256" key="7">
    <source>
        <dbReference type="ARBA" id="ARBA00023157"/>
    </source>
</evidence>
<gene>
    <name evidence="12" type="ORF">AMSG_10055</name>
</gene>
<evidence type="ECO:0000313" key="12">
    <source>
        <dbReference type="EMBL" id="KNC54259.1"/>
    </source>
</evidence>